<evidence type="ECO:0000313" key="3">
    <source>
        <dbReference type="Proteomes" id="UP000664096"/>
    </source>
</evidence>
<proteinExistence type="predicted"/>
<dbReference type="AlphaFoldDB" id="A0A939EHW8"/>
<gene>
    <name evidence="2" type="ORF">JF539_16940</name>
</gene>
<reference evidence="2" key="1">
    <citation type="submission" date="2020-12" db="EMBL/GenBank/DDBJ databases">
        <title>Oil enriched cultivation method for isolating marine PHA-producing bacteria.</title>
        <authorList>
            <person name="Zheng W."/>
            <person name="Yu S."/>
            <person name="Huang Y."/>
        </authorList>
    </citation>
    <scope>NUCLEOTIDE SEQUENCE</scope>
    <source>
        <strain evidence="2">SY-2-12</strain>
    </source>
</reference>
<comment type="caution">
    <text evidence="2">The sequence shown here is derived from an EMBL/GenBank/DDBJ whole genome shotgun (WGS) entry which is preliminary data.</text>
</comment>
<organism evidence="2 3">
    <name type="scientific">Roseibium aggregatum</name>
    <dbReference type="NCBI Taxonomy" id="187304"/>
    <lineage>
        <taxon>Bacteria</taxon>
        <taxon>Pseudomonadati</taxon>
        <taxon>Pseudomonadota</taxon>
        <taxon>Alphaproteobacteria</taxon>
        <taxon>Hyphomicrobiales</taxon>
        <taxon>Stappiaceae</taxon>
        <taxon>Roseibium</taxon>
    </lineage>
</organism>
<evidence type="ECO:0000256" key="1">
    <source>
        <dbReference type="SAM" id="MobiDB-lite"/>
    </source>
</evidence>
<name>A0A939EHW8_9HYPH</name>
<protein>
    <recommendedName>
        <fullName evidence="4">Flagellar protein FlgN</fullName>
    </recommendedName>
</protein>
<dbReference type="RefSeq" id="WP_207141876.1">
    <property type="nucleotide sequence ID" value="NZ_JAEKJZ010000003.1"/>
</dbReference>
<evidence type="ECO:0008006" key="4">
    <source>
        <dbReference type="Google" id="ProtNLM"/>
    </source>
</evidence>
<dbReference type="Proteomes" id="UP000664096">
    <property type="component" value="Unassembled WGS sequence"/>
</dbReference>
<evidence type="ECO:0000313" key="2">
    <source>
        <dbReference type="EMBL" id="MBN9672040.1"/>
    </source>
</evidence>
<sequence>MSAKPQKRKSEKSVKVLLSPADIAKVESVIDNAIRVSEDLLAITEEENRRLASGRPATIDDLLECKRKLVGEMETFLKQFKAQSNIFLLASPKKFTELQMSNERLTLALSSNSQNLVRALTASRRRVETIMRAIREKQAANTGYDSRGGYGATPSHPVSVGPRYEA</sequence>
<accession>A0A939EHW8</accession>
<dbReference type="EMBL" id="JAEKJZ010000003">
    <property type="protein sequence ID" value="MBN9672040.1"/>
    <property type="molecule type" value="Genomic_DNA"/>
</dbReference>
<feature type="region of interest" description="Disordered" evidence="1">
    <location>
        <begin position="142"/>
        <end position="166"/>
    </location>
</feature>